<feature type="signal peptide" evidence="1">
    <location>
        <begin position="1"/>
        <end position="23"/>
    </location>
</feature>
<organism evidence="2 3">
    <name type="scientific">Musca domestica</name>
    <name type="common">House fly</name>
    <dbReference type="NCBI Taxonomy" id="7370"/>
    <lineage>
        <taxon>Eukaryota</taxon>
        <taxon>Metazoa</taxon>
        <taxon>Ecdysozoa</taxon>
        <taxon>Arthropoda</taxon>
        <taxon>Hexapoda</taxon>
        <taxon>Insecta</taxon>
        <taxon>Pterygota</taxon>
        <taxon>Neoptera</taxon>
        <taxon>Endopterygota</taxon>
        <taxon>Diptera</taxon>
        <taxon>Brachycera</taxon>
        <taxon>Muscomorpha</taxon>
        <taxon>Muscoidea</taxon>
        <taxon>Muscidae</taxon>
        <taxon>Musca</taxon>
    </lineage>
</organism>
<dbReference type="Proteomes" id="UP001652621">
    <property type="component" value="Unplaced"/>
</dbReference>
<keyword evidence="1" id="KW-0732">Signal</keyword>
<feature type="chain" id="PRO_5045468227" evidence="1">
    <location>
        <begin position="24"/>
        <end position="156"/>
    </location>
</feature>
<name>A0ABM3VJ47_MUSDO</name>
<evidence type="ECO:0000256" key="1">
    <source>
        <dbReference type="SAM" id="SignalP"/>
    </source>
</evidence>
<dbReference type="GeneID" id="105262256"/>
<evidence type="ECO:0000313" key="2">
    <source>
        <dbReference type="Proteomes" id="UP001652621"/>
    </source>
</evidence>
<dbReference type="PROSITE" id="PS51257">
    <property type="entry name" value="PROKAR_LIPOPROTEIN"/>
    <property type="match status" value="1"/>
</dbReference>
<proteinExistence type="predicted"/>
<protein>
    <submittedName>
        <fullName evidence="3">Uncharacterized protein LOC105262256</fullName>
    </submittedName>
</protein>
<gene>
    <name evidence="3" type="primary">LOC105262256</name>
</gene>
<evidence type="ECO:0000313" key="3">
    <source>
        <dbReference type="RefSeq" id="XP_058985819.1"/>
    </source>
</evidence>
<dbReference type="RefSeq" id="XP_058985819.1">
    <property type="nucleotide sequence ID" value="XM_059129836.1"/>
</dbReference>
<keyword evidence="2" id="KW-1185">Reference proteome</keyword>
<accession>A0ABM3VJ47</accession>
<sequence>MFGNKALFVIGALLAISCGLAASAAVCKGCSGKQLAKSLDALDGRRKCWLSMDNHVLLSFKLAVLNGVAGVLEDLYKKSNELSRSECKTDVIPDCAPSGDTDDDIECVIDHMKKMANAYVELEECNGELLDPEDLNMMFRVMAGSTAGWRVVHPTC</sequence>
<reference evidence="3" key="1">
    <citation type="submission" date="2025-08" db="UniProtKB">
        <authorList>
            <consortium name="RefSeq"/>
        </authorList>
    </citation>
    <scope>IDENTIFICATION</scope>
    <source>
        <strain evidence="3">Aabys</strain>
        <tissue evidence="3">Whole body</tissue>
    </source>
</reference>